<evidence type="ECO:0000313" key="1">
    <source>
        <dbReference type="EMBL" id="HCK00555.1"/>
    </source>
</evidence>
<dbReference type="Pfam" id="PF09859">
    <property type="entry name" value="Oxygenase-NA"/>
    <property type="match status" value="1"/>
</dbReference>
<dbReference type="InterPro" id="IPR018655">
    <property type="entry name" value="DUF2086"/>
</dbReference>
<dbReference type="AlphaFoldDB" id="A0A7G2JMH8"/>
<accession>A0A7G2JMH8</accession>
<evidence type="ECO:0000313" key="2">
    <source>
        <dbReference type="Proteomes" id="UP000262210"/>
    </source>
</evidence>
<organism evidence="1 2">
    <name type="scientific">Serratia grimesii</name>
    <dbReference type="NCBI Taxonomy" id="82995"/>
    <lineage>
        <taxon>Bacteria</taxon>
        <taxon>Pseudomonadati</taxon>
        <taxon>Pseudomonadota</taxon>
        <taxon>Gammaproteobacteria</taxon>
        <taxon>Enterobacterales</taxon>
        <taxon>Yersiniaceae</taxon>
        <taxon>Serratia</taxon>
    </lineage>
</organism>
<dbReference type="RefSeq" id="WP_130380901.1">
    <property type="nucleotide sequence ID" value="NZ_CAMIRG010000005.1"/>
</dbReference>
<comment type="caution">
    <text evidence="1">The sequence shown here is derived from an EMBL/GenBank/DDBJ whole genome shotgun (WGS) entry which is preliminary data.</text>
</comment>
<gene>
    <name evidence="1" type="ORF">DHV72_11075</name>
</gene>
<protein>
    <submittedName>
        <fullName evidence="1">Prolyl 4-hydroxylase</fullName>
    </submittedName>
</protein>
<sequence>MLNTLTRLKEIDWNNINNQLDAEGYALLSGMLDASNYHELTAADHRVETLEQRDSGCGTLHCYSSGLPSSLAAWRESLYRYLVPTANRWNEVLDVGFRYPGEWETFRKINQDAGQVHELTHLNLLNAGDYACLTQQNEGEYLFPLQIVAVLPEPDNEFTGGEFVMTEQRPRMQSRPLVVPLRPGDMAIIATAERPFRGTKGYYRVTSRHAISRVRSGLRVGLEMSFHCKA</sequence>
<dbReference type="Proteomes" id="UP000262210">
    <property type="component" value="Unassembled WGS sequence"/>
</dbReference>
<reference evidence="1 2" key="1">
    <citation type="journal article" date="2018" name="Nat. Biotechnol.">
        <title>A standardized bacterial taxonomy based on genome phylogeny substantially revises the tree of life.</title>
        <authorList>
            <person name="Parks D.H."/>
            <person name="Chuvochina M."/>
            <person name="Waite D.W."/>
            <person name="Rinke C."/>
            <person name="Skarshewski A."/>
            <person name="Chaumeil P.A."/>
            <person name="Hugenholtz P."/>
        </authorList>
    </citation>
    <scope>NUCLEOTIDE SEQUENCE [LARGE SCALE GENOMIC DNA]</scope>
    <source>
        <strain evidence="1">UBA11264</strain>
    </source>
</reference>
<dbReference type="GeneID" id="75282405"/>
<proteinExistence type="predicted"/>
<dbReference type="EMBL" id="DPSM01000015">
    <property type="protein sequence ID" value="HCK00555.1"/>
    <property type="molecule type" value="Genomic_DNA"/>
</dbReference>
<name>A0A7G2JMH8_9GAMM</name>